<dbReference type="InterPro" id="IPR000623">
    <property type="entry name" value="Shikimate_kinase/TSH1"/>
</dbReference>
<comment type="subcellular location">
    <subcellularLocation>
        <location evidence="11">Cytoplasm</location>
    </subcellularLocation>
</comment>
<evidence type="ECO:0000256" key="2">
    <source>
        <dbReference type="ARBA" id="ARBA00006997"/>
    </source>
</evidence>
<dbReference type="SUPFAM" id="SSF52540">
    <property type="entry name" value="P-loop containing nucleoside triphosphate hydrolases"/>
    <property type="match status" value="1"/>
</dbReference>
<keyword evidence="4 11" id="KW-0028">Amino-acid biosynthesis</keyword>
<evidence type="ECO:0000256" key="5">
    <source>
        <dbReference type="ARBA" id="ARBA00022679"/>
    </source>
</evidence>
<evidence type="ECO:0000256" key="9">
    <source>
        <dbReference type="ARBA" id="ARBA00023141"/>
    </source>
</evidence>
<evidence type="ECO:0000313" key="13">
    <source>
        <dbReference type="Proteomes" id="UP000196778"/>
    </source>
</evidence>
<dbReference type="EC" id="2.7.1.71" evidence="3 11"/>
<keyword evidence="13" id="KW-1185">Reference proteome</keyword>
<dbReference type="GO" id="GO:0000287">
    <property type="term" value="F:magnesium ion binding"/>
    <property type="evidence" value="ECO:0007669"/>
    <property type="project" value="UniProtKB-UniRule"/>
</dbReference>
<comment type="subunit">
    <text evidence="11">Monomer.</text>
</comment>
<keyword evidence="7 11" id="KW-0418">Kinase</keyword>
<dbReference type="InterPro" id="IPR023000">
    <property type="entry name" value="Shikimate_kinase_CS"/>
</dbReference>
<keyword evidence="8 11" id="KW-0067">ATP-binding</keyword>
<dbReference type="PRINTS" id="PR01100">
    <property type="entry name" value="SHIKIMTKNASE"/>
</dbReference>
<evidence type="ECO:0000256" key="8">
    <source>
        <dbReference type="ARBA" id="ARBA00022840"/>
    </source>
</evidence>
<keyword evidence="11" id="KW-0460">Magnesium</keyword>
<keyword evidence="11" id="KW-0963">Cytoplasm</keyword>
<name>A0A1R4J3S7_9MICO</name>
<comment type="cofactor">
    <cofactor evidence="11">
        <name>Mg(2+)</name>
        <dbReference type="ChEBI" id="CHEBI:18420"/>
    </cofactor>
    <text evidence="11">Binds 1 Mg(2+) ion per subunit.</text>
</comment>
<dbReference type="UniPathway" id="UPA00053">
    <property type="reaction ID" value="UER00088"/>
</dbReference>
<feature type="binding site" evidence="11">
    <location>
        <position position="115"/>
    </location>
    <ligand>
        <name>ATP</name>
        <dbReference type="ChEBI" id="CHEBI:30616"/>
    </ligand>
</feature>
<evidence type="ECO:0000256" key="11">
    <source>
        <dbReference type="HAMAP-Rule" id="MF_00109"/>
    </source>
</evidence>
<protein>
    <recommendedName>
        <fullName evidence="3 11">Shikimate kinase</fullName>
        <shortName evidence="11">SK</shortName>
        <ecNumber evidence="3 11">2.7.1.71</ecNumber>
    </recommendedName>
</protein>
<proteinExistence type="inferred from homology"/>
<keyword evidence="9 11" id="KW-0057">Aromatic amino acid biosynthesis</keyword>
<dbReference type="InterPro" id="IPR031322">
    <property type="entry name" value="Shikimate/glucono_kinase"/>
</dbReference>
<dbReference type="GO" id="GO:0004765">
    <property type="term" value="F:shikimate kinase activity"/>
    <property type="evidence" value="ECO:0007669"/>
    <property type="project" value="UniProtKB-UniRule"/>
</dbReference>
<dbReference type="GO" id="GO:0005524">
    <property type="term" value="F:ATP binding"/>
    <property type="evidence" value="ECO:0007669"/>
    <property type="project" value="UniProtKB-UniRule"/>
</dbReference>
<evidence type="ECO:0000256" key="6">
    <source>
        <dbReference type="ARBA" id="ARBA00022741"/>
    </source>
</evidence>
<evidence type="ECO:0000256" key="4">
    <source>
        <dbReference type="ARBA" id="ARBA00022605"/>
    </source>
</evidence>
<feature type="binding site" evidence="11">
    <location>
        <position position="79"/>
    </location>
    <ligand>
        <name>substrate</name>
    </ligand>
</feature>
<dbReference type="PANTHER" id="PTHR21087:SF16">
    <property type="entry name" value="SHIKIMATE KINASE 1, CHLOROPLASTIC"/>
    <property type="match status" value="1"/>
</dbReference>
<evidence type="ECO:0000256" key="3">
    <source>
        <dbReference type="ARBA" id="ARBA00012154"/>
    </source>
</evidence>
<evidence type="ECO:0000256" key="1">
    <source>
        <dbReference type="ARBA" id="ARBA00004842"/>
    </source>
</evidence>
<comment type="function">
    <text evidence="11">Catalyzes the specific phosphorylation of the 3-hydroxyl group of shikimic acid using ATP as a cosubstrate.</text>
</comment>
<organism evidence="12 13">
    <name type="scientific">Mycetocola reblochoni REB411</name>
    <dbReference type="NCBI Taxonomy" id="1255698"/>
    <lineage>
        <taxon>Bacteria</taxon>
        <taxon>Bacillati</taxon>
        <taxon>Actinomycetota</taxon>
        <taxon>Actinomycetes</taxon>
        <taxon>Micrococcales</taxon>
        <taxon>Microbacteriaceae</taxon>
        <taxon>Mycetocola</taxon>
    </lineage>
</organism>
<gene>
    <name evidence="11" type="primary">aroK</name>
    <name evidence="12" type="ORF">FM119_05155</name>
</gene>
<comment type="pathway">
    <text evidence="1 11">Metabolic intermediate biosynthesis; chorismate biosynthesis; chorismate from D-erythrose 4-phosphate and phosphoenolpyruvate: step 5/7.</text>
</comment>
<feature type="binding site" evidence="11">
    <location>
        <position position="149"/>
    </location>
    <ligand>
        <name>ATP</name>
        <dbReference type="ChEBI" id="CHEBI:30616"/>
    </ligand>
</feature>
<comment type="similarity">
    <text evidence="2 11">Belongs to the shikimate kinase family.</text>
</comment>
<accession>A0A1R4J3S7</accession>
<dbReference type="AlphaFoldDB" id="A0A1R4J3S7"/>
<sequence>MPRPLAVLIGPMGVGKTRLGKRVAKRLGVPFTDTDKVVVAAHGPITDIFAEHGEDWFRGVESETVLAALEGDGIVSLGGGAVLHPATRAALAGHTVVFLTSPAEAVLARIDLGKRPLLRDDPGAWERIFREREPVYRALASHTVDTSGRPMEHVVDTIVALVAPARDTTTKTATAEPAAEEAP</sequence>
<dbReference type="GO" id="GO:0009423">
    <property type="term" value="P:chorismate biosynthetic process"/>
    <property type="evidence" value="ECO:0007669"/>
    <property type="project" value="UniProtKB-UniRule"/>
</dbReference>
<feature type="binding site" evidence="11">
    <location>
        <position position="58"/>
    </location>
    <ligand>
        <name>substrate</name>
    </ligand>
</feature>
<dbReference type="GO" id="GO:0005829">
    <property type="term" value="C:cytosol"/>
    <property type="evidence" value="ECO:0007669"/>
    <property type="project" value="TreeGrafter"/>
</dbReference>
<evidence type="ECO:0000256" key="7">
    <source>
        <dbReference type="ARBA" id="ARBA00022777"/>
    </source>
</evidence>
<keyword evidence="5 11" id="KW-0808">Transferase</keyword>
<dbReference type="EMBL" id="FUKR01000032">
    <property type="protein sequence ID" value="SJN26688.1"/>
    <property type="molecule type" value="Genomic_DNA"/>
</dbReference>
<dbReference type="GO" id="GO:0008652">
    <property type="term" value="P:amino acid biosynthetic process"/>
    <property type="evidence" value="ECO:0007669"/>
    <property type="project" value="UniProtKB-KW"/>
</dbReference>
<dbReference type="RefSeq" id="WP_087136619.1">
    <property type="nucleotide sequence ID" value="NZ_FUKR01000032.1"/>
</dbReference>
<reference evidence="13" key="1">
    <citation type="submission" date="2017-02" db="EMBL/GenBank/DDBJ databases">
        <authorList>
            <person name="Dridi B."/>
        </authorList>
    </citation>
    <scope>NUCLEOTIDE SEQUENCE [LARGE SCALE GENOMIC DNA]</scope>
    <source>
        <strain evidence="13">EB411</strain>
    </source>
</reference>
<feature type="binding site" evidence="11">
    <location>
        <position position="35"/>
    </location>
    <ligand>
        <name>substrate</name>
    </ligand>
</feature>
<feature type="binding site" evidence="11">
    <location>
        <position position="17"/>
    </location>
    <ligand>
        <name>Mg(2+)</name>
        <dbReference type="ChEBI" id="CHEBI:18420"/>
    </ligand>
</feature>
<dbReference type="CDD" id="cd00464">
    <property type="entry name" value="SK"/>
    <property type="match status" value="1"/>
</dbReference>
<dbReference type="GO" id="GO:0009073">
    <property type="term" value="P:aromatic amino acid family biosynthetic process"/>
    <property type="evidence" value="ECO:0007669"/>
    <property type="project" value="UniProtKB-KW"/>
</dbReference>
<evidence type="ECO:0000313" key="12">
    <source>
        <dbReference type="EMBL" id="SJN26688.1"/>
    </source>
</evidence>
<dbReference type="PANTHER" id="PTHR21087">
    <property type="entry name" value="SHIKIMATE KINASE"/>
    <property type="match status" value="1"/>
</dbReference>
<keyword evidence="11" id="KW-0479">Metal-binding</keyword>
<keyword evidence="6 11" id="KW-0547">Nucleotide-binding</keyword>
<dbReference type="Gene3D" id="3.40.50.300">
    <property type="entry name" value="P-loop containing nucleotide triphosphate hydrolases"/>
    <property type="match status" value="1"/>
</dbReference>
<dbReference type="Pfam" id="PF01202">
    <property type="entry name" value="SKI"/>
    <property type="match status" value="1"/>
</dbReference>
<feature type="binding site" evidence="11">
    <location>
        <position position="132"/>
    </location>
    <ligand>
        <name>substrate</name>
    </ligand>
</feature>
<feature type="binding site" evidence="11">
    <location>
        <begin position="13"/>
        <end position="18"/>
    </location>
    <ligand>
        <name>ATP</name>
        <dbReference type="ChEBI" id="CHEBI:30616"/>
    </ligand>
</feature>
<dbReference type="Proteomes" id="UP000196778">
    <property type="component" value="Unassembled WGS sequence"/>
</dbReference>
<dbReference type="HAMAP" id="MF_00109">
    <property type="entry name" value="Shikimate_kinase"/>
    <property type="match status" value="1"/>
</dbReference>
<evidence type="ECO:0000256" key="10">
    <source>
        <dbReference type="ARBA" id="ARBA00048567"/>
    </source>
</evidence>
<comment type="catalytic activity">
    <reaction evidence="10 11">
        <text>shikimate + ATP = 3-phosphoshikimate + ADP + H(+)</text>
        <dbReference type="Rhea" id="RHEA:13121"/>
        <dbReference type="ChEBI" id="CHEBI:15378"/>
        <dbReference type="ChEBI" id="CHEBI:30616"/>
        <dbReference type="ChEBI" id="CHEBI:36208"/>
        <dbReference type="ChEBI" id="CHEBI:145989"/>
        <dbReference type="ChEBI" id="CHEBI:456216"/>
        <dbReference type="EC" id="2.7.1.71"/>
    </reaction>
</comment>
<dbReference type="InterPro" id="IPR027417">
    <property type="entry name" value="P-loop_NTPase"/>
</dbReference>
<dbReference type="PROSITE" id="PS01128">
    <property type="entry name" value="SHIKIMATE_KINASE"/>
    <property type="match status" value="1"/>
</dbReference>
<dbReference type="OrthoDB" id="9800332at2"/>